<dbReference type="PANTHER" id="PTHR44444:SF6">
    <property type="entry name" value="LAMININ G DOMAIN-CONTAINING PROTEIN"/>
    <property type="match status" value="1"/>
</dbReference>
<evidence type="ECO:0000256" key="1">
    <source>
        <dbReference type="SAM" id="Phobius"/>
    </source>
</evidence>
<evidence type="ECO:0000313" key="3">
    <source>
        <dbReference type="RefSeq" id="XP_022108629.1"/>
    </source>
</evidence>
<gene>
    <name evidence="3" type="primary">LOC110988941</name>
</gene>
<name>A0A8B7ZT84_ACAPL</name>
<dbReference type="PANTHER" id="PTHR44444">
    <property type="entry name" value="PROTEIN SEL-1 HOMOLOG 3"/>
    <property type="match status" value="1"/>
</dbReference>
<sequence length="1144" mass="130624">MAGPGTNSAFVYFTFFISLSTFFDSKHLAKGFVEHRNLHAPHHRDFLPNEHNKLHSDALKRSQSTFSVVIDPIKPHLSSFIHLINPVEVFDHTHHAHIEYSCSEGDLIAAQIFLQSDDIPESPLRVFHQDWTCNRYSSGTRHAYVHLTLPDWLAYRPDNLQPVAVNVISLELKIWIISKHQIVSCVRWSDLNCHDRAHVKGVYPMKMVAVYRRQRRNYDSDVCLSFDSWIKLHFLNENEFLQSELEEEILQLVDFPVALANAYGGITKDVPPFQEIGLINEQHRNRFNPKFTISMMIFLLEYCSYDLCSIMHRKSPNTNQYITPLLFLTRKGLIHVQVVLDNGQAFGMLSNYHIPLKEWVRLVYKQDGSRWTLSVSSGRNFTNVIVSGSVFPKPVHYEETEGLIHLGGSNACKAFKGFIADTWLWRTTATSREPRWNFSNPVLMEKISSYVTGCEGVQKRMLAVFEMYQKQWQAILAQNSCPSTLPSLLEFPSTSPSDTHQPVCQPWDRRPPKGYRHLWGFLRMAAINFQGYKMSFDFIGKRLHEKAAQYLAAGGLSEIPAILPFLRQASCYGNHKSSYMLGTLYAGGINVDVDLNEAYLYWLVAAEAGNRLAMLALANHHQQGLSTASTDFDLSYNYLKRLADLTVKDRERHDPNGVLTEYVRLTDTDSLKVHKGEDGDHFLWLKYQARKGIAQAQLDMARILFWGQRGIDRDVQQAVELYRLYLMDNPQDEVVHYDYGIIHLQASIARLKFWGSEGVKRDMKTAVKYYEKTVKEMPQNSVALYDYGIVLLRGQGTKKNVEKGHGPAYTALGWYAINFQHDMKAAAKYFDIAARMGHRDAMHNLGYMYKAGQYPGKPVDEAKAFLYFQKAADRGHIDSAGVIAEIYSQGSIGVERNSYSAVFWSRFVCEKNPEIGMVLRKGLDAFLAGSWGESIVYYMMVAETGVEVAQFNLAHLCEEDHDGQVFTYIQTDCTWKYYNLSSHAAEPHVISQLKMGDFYYYGQHGDQDKTIAVQYYSMAAMRRDPQALFNLAYLLEEGTEIDNTLWKSLHIPSDVYNSDDKTQLIMAVYRRCRDGGSKDSYLPCGLALLRVQLLDLWSKYTLAVKVSIALMLGIITLSYIGTALHHIRESRQQSDTPSGQSSEN</sequence>
<keyword evidence="1" id="KW-0812">Transmembrane</keyword>
<organism evidence="2 3">
    <name type="scientific">Acanthaster planci</name>
    <name type="common">Crown-of-thorns starfish</name>
    <dbReference type="NCBI Taxonomy" id="133434"/>
    <lineage>
        <taxon>Eukaryota</taxon>
        <taxon>Metazoa</taxon>
        <taxon>Echinodermata</taxon>
        <taxon>Eleutherozoa</taxon>
        <taxon>Asterozoa</taxon>
        <taxon>Asteroidea</taxon>
        <taxon>Valvatacea</taxon>
        <taxon>Valvatida</taxon>
        <taxon>Acanthasteridae</taxon>
        <taxon>Acanthaster</taxon>
    </lineage>
</organism>
<accession>A0A8B7ZT84</accession>
<reference evidence="3" key="1">
    <citation type="submission" date="2025-08" db="UniProtKB">
        <authorList>
            <consortium name="RefSeq"/>
        </authorList>
    </citation>
    <scope>IDENTIFICATION</scope>
</reference>
<dbReference type="InterPro" id="IPR013320">
    <property type="entry name" value="ConA-like_dom_sf"/>
</dbReference>
<dbReference type="InterPro" id="IPR042756">
    <property type="entry name" value="Sel-1L3"/>
</dbReference>
<feature type="transmembrane region" description="Helical" evidence="1">
    <location>
        <begin position="1102"/>
        <end position="1124"/>
    </location>
</feature>
<dbReference type="OrthoDB" id="272077at2759"/>
<dbReference type="Gene3D" id="1.25.40.10">
    <property type="entry name" value="Tetratricopeptide repeat domain"/>
    <property type="match status" value="4"/>
</dbReference>
<dbReference type="OMA" id="HGPAYTA"/>
<dbReference type="CTD" id="23231"/>
<dbReference type="GeneID" id="110988941"/>
<proteinExistence type="predicted"/>
<dbReference type="SUPFAM" id="SSF81901">
    <property type="entry name" value="HCP-like"/>
    <property type="match status" value="4"/>
</dbReference>
<dbReference type="InterPro" id="IPR011990">
    <property type="entry name" value="TPR-like_helical_dom_sf"/>
</dbReference>
<dbReference type="RefSeq" id="XP_022108629.1">
    <property type="nucleotide sequence ID" value="XM_022252937.1"/>
</dbReference>
<keyword evidence="1" id="KW-1133">Transmembrane helix</keyword>
<dbReference type="InterPro" id="IPR006597">
    <property type="entry name" value="Sel1-like"/>
</dbReference>
<dbReference type="KEGG" id="aplc:110988941"/>
<protein>
    <submittedName>
        <fullName evidence="3">Protein sel-1 homolog 3-like</fullName>
    </submittedName>
</protein>
<dbReference type="SMART" id="SM00671">
    <property type="entry name" value="SEL1"/>
    <property type="match status" value="8"/>
</dbReference>
<dbReference type="SUPFAM" id="SSF49899">
    <property type="entry name" value="Concanavalin A-like lectins/glucanases"/>
    <property type="match status" value="1"/>
</dbReference>
<keyword evidence="1" id="KW-0472">Membrane</keyword>
<keyword evidence="2" id="KW-1185">Reference proteome</keyword>
<dbReference type="AlphaFoldDB" id="A0A8B7ZT84"/>
<evidence type="ECO:0000313" key="2">
    <source>
        <dbReference type="Proteomes" id="UP000694845"/>
    </source>
</evidence>
<dbReference type="Pfam" id="PF08238">
    <property type="entry name" value="Sel1"/>
    <property type="match status" value="10"/>
</dbReference>
<dbReference type="Proteomes" id="UP000694845">
    <property type="component" value="Unplaced"/>
</dbReference>